<dbReference type="GO" id="GO:0003677">
    <property type="term" value="F:DNA binding"/>
    <property type="evidence" value="ECO:0007669"/>
    <property type="project" value="InterPro"/>
</dbReference>
<keyword evidence="4" id="KW-0804">Transcription</keyword>
<name>A0AAU7CFZ5_9BACT</name>
<feature type="region of interest" description="Disordered" evidence="5">
    <location>
        <begin position="288"/>
        <end position="315"/>
    </location>
</feature>
<evidence type="ECO:0000259" key="7">
    <source>
        <dbReference type="Pfam" id="PF08281"/>
    </source>
</evidence>
<dbReference type="InterPro" id="IPR007627">
    <property type="entry name" value="RNA_pol_sigma70_r2"/>
</dbReference>
<accession>A0AAU7CFZ5</accession>
<comment type="similarity">
    <text evidence="1">Belongs to the sigma-70 factor family. ECF subfamily.</text>
</comment>
<dbReference type="Pfam" id="PF04542">
    <property type="entry name" value="Sigma70_r2"/>
    <property type="match status" value="1"/>
</dbReference>
<dbReference type="SUPFAM" id="SSF88659">
    <property type="entry name" value="Sigma3 and sigma4 domains of RNA polymerase sigma factors"/>
    <property type="match status" value="1"/>
</dbReference>
<keyword evidence="2" id="KW-0805">Transcription regulation</keyword>
<dbReference type="AlphaFoldDB" id="A0AAU7CFZ5"/>
<evidence type="ECO:0000256" key="1">
    <source>
        <dbReference type="ARBA" id="ARBA00010641"/>
    </source>
</evidence>
<organism evidence="8">
    <name type="scientific">Singulisphaera sp. Ch08</name>
    <dbReference type="NCBI Taxonomy" id="3120278"/>
    <lineage>
        <taxon>Bacteria</taxon>
        <taxon>Pseudomonadati</taxon>
        <taxon>Planctomycetota</taxon>
        <taxon>Planctomycetia</taxon>
        <taxon>Isosphaerales</taxon>
        <taxon>Isosphaeraceae</taxon>
        <taxon>Singulisphaera</taxon>
    </lineage>
</organism>
<feature type="region of interest" description="Disordered" evidence="5">
    <location>
        <begin position="114"/>
        <end position="141"/>
    </location>
</feature>
<dbReference type="RefSeq" id="WP_406696936.1">
    <property type="nucleotide sequence ID" value="NZ_CP155447.1"/>
</dbReference>
<dbReference type="PANTHER" id="PTHR43133">
    <property type="entry name" value="RNA POLYMERASE ECF-TYPE SIGMA FACTO"/>
    <property type="match status" value="1"/>
</dbReference>
<reference evidence="8" key="1">
    <citation type="submission" date="2024-05" db="EMBL/GenBank/DDBJ databases">
        <title>Planctomycetes of the genus Singulisphaera possess chitinolytic capabilities.</title>
        <authorList>
            <person name="Ivanova A."/>
        </authorList>
    </citation>
    <scope>NUCLEOTIDE SEQUENCE</scope>
    <source>
        <strain evidence="8">Ch08T</strain>
    </source>
</reference>
<dbReference type="Pfam" id="PF08281">
    <property type="entry name" value="Sigma70_r4_2"/>
    <property type="match status" value="1"/>
</dbReference>
<gene>
    <name evidence="8" type="ORF">V5E97_38705</name>
</gene>
<dbReference type="NCBIfam" id="TIGR02937">
    <property type="entry name" value="sigma70-ECF"/>
    <property type="match status" value="1"/>
</dbReference>
<keyword evidence="3" id="KW-0731">Sigma factor</keyword>
<evidence type="ECO:0000256" key="2">
    <source>
        <dbReference type="ARBA" id="ARBA00023015"/>
    </source>
</evidence>
<evidence type="ECO:0000313" key="8">
    <source>
        <dbReference type="EMBL" id="XBH04184.1"/>
    </source>
</evidence>
<feature type="domain" description="RNA polymerase sigma factor 70 region 4 type 2" evidence="7">
    <location>
        <begin position="139"/>
        <end position="188"/>
    </location>
</feature>
<evidence type="ECO:0000259" key="6">
    <source>
        <dbReference type="Pfam" id="PF04542"/>
    </source>
</evidence>
<evidence type="ECO:0000256" key="4">
    <source>
        <dbReference type="ARBA" id="ARBA00023163"/>
    </source>
</evidence>
<dbReference type="InterPro" id="IPR013325">
    <property type="entry name" value="RNA_pol_sigma_r2"/>
</dbReference>
<dbReference type="CDD" id="cd06171">
    <property type="entry name" value="Sigma70_r4"/>
    <property type="match status" value="1"/>
</dbReference>
<dbReference type="GO" id="GO:0016987">
    <property type="term" value="F:sigma factor activity"/>
    <property type="evidence" value="ECO:0007669"/>
    <property type="project" value="UniProtKB-KW"/>
</dbReference>
<dbReference type="Gene3D" id="1.10.1740.10">
    <property type="match status" value="1"/>
</dbReference>
<dbReference type="EMBL" id="CP155447">
    <property type="protein sequence ID" value="XBH04184.1"/>
    <property type="molecule type" value="Genomic_DNA"/>
</dbReference>
<evidence type="ECO:0000256" key="5">
    <source>
        <dbReference type="SAM" id="MobiDB-lite"/>
    </source>
</evidence>
<feature type="domain" description="RNA polymerase sigma-70 region 2" evidence="6">
    <location>
        <begin position="46"/>
        <end position="113"/>
    </location>
</feature>
<proteinExistence type="inferred from homology"/>
<evidence type="ECO:0000256" key="3">
    <source>
        <dbReference type="ARBA" id="ARBA00023082"/>
    </source>
</evidence>
<dbReference type="InterPro" id="IPR013324">
    <property type="entry name" value="RNA_pol_sigma_r3/r4-like"/>
</dbReference>
<dbReference type="InterPro" id="IPR014284">
    <property type="entry name" value="RNA_pol_sigma-70_dom"/>
</dbReference>
<dbReference type="PANTHER" id="PTHR43133:SF51">
    <property type="entry name" value="RNA POLYMERASE SIGMA FACTOR"/>
    <property type="match status" value="1"/>
</dbReference>
<dbReference type="Gene3D" id="1.10.10.10">
    <property type="entry name" value="Winged helix-like DNA-binding domain superfamily/Winged helix DNA-binding domain"/>
    <property type="match status" value="1"/>
</dbReference>
<dbReference type="InterPro" id="IPR013249">
    <property type="entry name" value="RNA_pol_sigma70_r4_t2"/>
</dbReference>
<sequence>MASRPLGATIRRIERLFHFGSVAGMSEIQLLERFVRQHDDAAFEALVARHGPMVMGVCRQWLRDPSDVEDAFQATFLVLVRKAGSLRDRALLGNWLYGVAYRVALRARAEAARRRSREKGGVDDRADPQEPGSQERHPWLHEEVNRLPEKYRAPIVLCYLEGRTHEEAAEQLCWPVGTVKGRLSRARDLLRTRLSRRGLAPSAGLLTAALSRDASAAVPVTLIESTGQAASSLAVANGVAAGLVSGQVAALMEGVCRTMFLSKLKVITATLAVAGLLTASAGGIARQVSGEGDAGTEQEPAATGTSDPGKSAGPRDDARIRLELAQKALDSIAELRKQGHGDPGDEYLWSRRLLEAVAQVSDNKDDRVAAAKAHLSRMKNALDHVIIQEKAGLSPMINSLEVQFRYQEAAKGVRDAEAELGRGVARVDHTPDARVGQTSAPAKAPGAVLTERFASAVVSGDDVRPVAPVVFPPGMMRPPTPRTSPTPEVFVGAGAHVAASDEGGGLSPDVAAEKRRILLFIAQKARLVAARDSSPQTKVILKKLEDPISMGFGQESSLKDVLKYIKSATTGENDQGIAIYVDPRGLNDVDATLESTVSLDLEGVPLKTTLRLLLKQLGLAYCVRDGLLIISSPEGIHQELEEAESIQEEDRGTAQ</sequence>
<dbReference type="InterPro" id="IPR036388">
    <property type="entry name" value="WH-like_DNA-bd_sf"/>
</dbReference>
<protein>
    <submittedName>
        <fullName evidence="8">Sigma-70 family RNA polymerase sigma factor</fullName>
    </submittedName>
</protein>
<dbReference type="InterPro" id="IPR039425">
    <property type="entry name" value="RNA_pol_sigma-70-like"/>
</dbReference>
<dbReference type="GO" id="GO:0006352">
    <property type="term" value="P:DNA-templated transcription initiation"/>
    <property type="evidence" value="ECO:0007669"/>
    <property type="project" value="InterPro"/>
</dbReference>
<dbReference type="SUPFAM" id="SSF88946">
    <property type="entry name" value="Sigma2 domain of RNA polymerase sigma factors"/>
    <property type="match status" value="1"/>
</dbReference>